<name>A0A3B0ZTZ5_9ZZZZ</name>
<dbReference type="SUPFAM" id="SSF50156">
    <property type="entry name" value="PDZ domain-like"/>
    <property type="match status" value="3"/>
</dbReference>
<dbReference type="InterPro" id="IPR001478">
    <property type="entry name" value="PDZ"/>
</dbReference>
<evidence type="ECO:0000259" key="1">
    <source>
        <dbReference type="SMART" id="SM00228"/>
    </source>
</evidence>
<dbReference type="Pfam" id="PF12812">
    <property type="entry name" value="PDZ_1"/>
    <property type="match status" value="1"/>
</dbReference>
<gene>
    <name evidence="2" type="ORF">MNBD_GAMMA17-2106</name>
</gene>
<dbReference type="GO" id="GO:0006508">
    <property type="term" value="P:proteolysis"/>
    <property type="evidence" value="ECO:0007669"/>
    <property type="project" value="InterPro"/>
</dbReference>
<dbReference type="GO" id="GO:0004252">
    <property type="term" value="F:serine-type endopeptidase activity"/>
    <property type="evidence" value="ECO:0007669"/>
    <property type="project" value="InterPro"/>
</dbReference>
<protein>
    <recommendedName>
        <fullName evidence="1">PDZ domain-containing protein</fullName>
    </recommendedName>
</protein>
<dbReference type="SUPFAM" id="SSF50494">
    <property type="entry name" value="Trypsin-like serine proteases"/>
    <property type="match status" value="2"/>
</dbReference>
<dbReference type="InterPro" id="IPR025926">
    <property type="entry name" value="PDZ-like_dom"/>
</dbReference>
<feature type="domain" description="PDZ" evidence="1">
    <location>
        <begin position="267"/>
        <end position="345"/>
    </location>
</feature>
<dbReference type="SMART" id="SM00228">
    <property type="entry name" value="PDZ"/>
    <property type="match status" value="2"/>
</dbReference>
<dbReference type="PANTHER" id="PTHR46366">
    <property type="entry name" value="PRO-APOPTOTIC SERINE PROTEASE NMA111"/>
    <property type="match status" value="1"/>
</dbReference>
<dbReference type="EMBL" id="UOFQ01000137">
    <property type="protein sequence ID" value="VAW89499.1"/>
    <property type="molecule type" value="Genomic_DNA"/>
</dbReference>
<dbReference type="PANTHER" id="PTHR46366:SF1">
    <property type="entry name" value="PDZ DOMAIN-CONTAINING PROTEIN C1685.05"/>
    <property type="match status" value="1"/>
</dbReference>
<dbReference type="CDD" id="cd06719">
    <property type="entry name" value="PDZ2-4_Nma111p-like"/>
    <property type="match status" value="1"/>
</dbReference>
<sequence length="946" mass="104637">MRFKFMNFKLPPIRFEFLIPLLSVFAVTTPLHASEEQRWQQAIDHAAQAVLAIRVDAPRSFDTGINNSVQATGFVIDAEQGIVLTNRHVVQPGPTVAKGVFLNREEIKLIPIYRDPIHDFGFFKYDPKALTYNKPQALDLLPEAVQRGREIKVVGNDGGEQLSILSGTIARLDRPAPVYGRGNFNDFNTFYIQAASATSGGSSGAPVIDIEGNVIALNAGANMRNAASFYLPLDRVVHAFERIRDGVEMTRGTLQATFRYQPYDELKRLGLSDEYEAQVRAQDPAAIGLLTVAYLVPEGPSDGLFKAGDILLKINDEWVRHFISLEAMLDQHVGDDISVVIERAGKQLTLVLKVQDLNEITPSRYIDVGGAILHDLSYQQARSFNIPVAGLYVAYGGYMLSNELIGRGNVITSIAGHEVNTVDEAEAVLQTISDGERFSVRFFQLVNPRQQIQRVVTMDRRWFPASSCYRDDVKGVWPCEEWPAQLRVSKPQSSATRFVTSETPALQRMAQSLVQVNFDMPYVVEGITETRYTGAGLLIDIDRGWVLVDRDTVPTTLGDVTIIFAGSLEVPGKVEFIHPQHNIAMVSYDPALIGDTPVRNVTFSDEPLAPGDDVWLIGSKMNQKLISHKTTVAEIDMFSLPMPSVPRYRATNLEVISLTSQASTVGGVLTDKDGAVQALWSSFGYQRNNKFGSMVIGVPTAVVQDQLRWQQQAVSSVITRTIASELNFVPLNEARKRGLDNEWALAMEAHDLETRHVLQVIRVEAGSPAAAVLEGGDLILAIDGNVVTTFLAVERAAQRAELKVTLLRGGDIIEVDLQTEPLDGVGLKRFVSWAGAIFHRQQREIAAQRGRDDEGLYVSWIWKGSPAAHYGVYPSGRLTELEGVAISDLDGFVARLNETAGRASVRVKMVSLNGKETMLTLKLDNQYWPAFELRHDDERGWQRAGI</sequence>
<dbReference type="InterPro" id="IPR001940">
    <property type="entry name" value="Peptidase_S1C"/>
</dbReference>
<dbReference type="Gene3D" id="2.40.10.120">
    <property type="match status" value="2"/>
</dbReference>
<proteinExistence type="predicted"/>
<evidence type="ECO:0000313" key="2">
    <source>
        <dbReference type="EMBL" id="VAW89499.1"/>
    </source>
</evidence>
<organism evidence="2">
    <name type="scientific">hydrothermal vent metagenome</name>
    <dbReference type="NCBI Taxonomy" id="652676"/>
    <lineage>
        <taxon>unclassified sequences</taxon>
        <taxon>metagenomes</taxon>
        <taxon>ecological metagenomes</taxon>
    </lineage>
</organism>
<dbReference type="Gene3D" id="2.30.42.10">
    <property type="match status" value="3"/>
</dbReference>
<dbReference type="InterPro" id="IPR036034">
    <property type="entry name" value="PDZ_sf"/>
</dbReference>
<dbReference type="InterPro" id="IPR009003">
    <property type="entry name" value="Peptidase_S1_PA"/>
</dbReference>
<dbReference type="PRINTS" id="PR00834">
    <property type="entry name" value="PROTEASES2C"/>
</dbReference>
<accession>A0A3B0ZTZ5</accession>
<reference evidence="2" key="1">
    <citation type="submission" date="2018-06" db="EMBL/GenBank/DDBJ databases">
        <authorList>
            <person name="Zhirakovskaya E."/>
        </authorList>
    </citation>
    <scope>NUCLEOTIDE SEQUENCE</scope>
</reference>
<feature type="domain" description="PDZ" evidence="1">
    <location>
        <begin position="741"/>
        <end position="810"/>
    </location>
</feature>
<dbReference type="Pfam" id="PF13365">
    <property type="entry name" value="Trypsin_2"/>
    <property type="match status" value="1"/>
</dbReference>
<dbReference type="AlphaFoldDB" id="A0A3B0ZTZ5"/>